<dbReference type="Proteomes" id="UP000267250">
    <property type="component" value="Chromosome"/>
</dbReference>
<accession>A0A3S9SXW1</accession>
<dbReference type="GO" id="GO:0006412">
    <property type="term" value="P:translation"/>
    <property type="evidence" value="ECO:0007669"/>
    <property type="project" value="UniProtKB-UniRule"/>
</dbReference>
<comment type="similarity">
    <text evidence="1 5 6">Belongs to the bacterial ribosomal protein bS21 family.</text>
</comment>
<evidence type="ECO:0000313" key="8">
    <source>
        <dbReference type="Proteomes" id="UP000267250"/>
    </source>
</evidence>
<dbReference type="PANTHER" id="PTHR21109">
    <property type="entry name" value="MITOCHONDRIAL 28S RIBOSOMAL PROTEIN S21"/>
    <property type="match status" value="1"/>
</dbReference>
<dbReference type="GO" id="GO:0003735">
    <property type="term" value="F:structural constituent of ribosome"/>
    <property type="evidence" value="ECO:0007669"/>
    <property type="project" value="InterPro"/>
</dbReference>
<organism evidence="7 8">
    <name type="scientific">Anoxybacter fermentans</name>
    <dbReference type="NCBI Taxonomy" id="1323375"/>
    <lineage>
        <taxon>Bacteria</taxon>
        <taxon>Bacillati</taxon>
        <taxon>Bacillota</taxon>
        <taxon>Clostridia</taxon>
        <taxon>Halanaerobiales</taxon>
        <taxon>Anoxybacter</taxon>
    </lineage>
</organism>
<proteinExistence type="inferred from homology"/>
<sequence>MAEVRIRENESLDSALRRFKDICRKTGIFAESRKRRYYEKPSEIRKRKMASRKRRGK</sequence>
<keyword evidence="8" id="KW-1185">Reference proteome</keyword>
<keyword evidence="2 5" id="KW-0689">Ribosomal protein</keyword>
<dbReference type="PRINTS" id="PR00976">
    <property type="entry name" value="RIBOSOMALS21"/>
</dbReference>
<evidence type="ECO:0000256" key="4">
    <source>
        <dbReference type="ARBA" id="ARBA00035135"/>
    </source>
</evidence>
<gene>
    <name evidence="5" type="primary">rpsU</name>
    <name evidence="7" type="ORF">BBF96_07075</name>
</gene>
<evidence type="ECO:0000256" key="5">
    <source>
        <dbReference type="HAMAP-Rule" id="MF_00358"/>
    </source>
</evidence>
<dbReference type="OrthoDB" id="9799244at2"/>
<dbReference type="GO" id="GO:1990904">
    <property type="term" value="C:ribonucleoprotein complex"/>
    <property type="evidence" value="ECO:0007669"/>
    <property type="project" value="UniProtKB-KW"/>
</dbReference>
<dbReference type="EMBL" id="CP016379">
    <property type="protein sequence ID" value="AZR73167.1"/>
    <property type="molecule type" value="Genomic_DNA"/>
</dbReference>
<dbReference type="Pfam" id="PF01165">
    <property type="entry name" value="Ribosomal_S21"/>
    <property type="match status" value="1"/>
</dbReference>
<dbReference type="Gene3D" id="1.20.5.1150">
    <property type="entry name" value="Ribosomal protein S8"/>
    <property type="match status" value="1"/>
</dbReference>
<name>A0A3S9SXW1_9FIRM</name>
<dbReference type="GO" id="GO:0005840">
    <property type="term" value="C:ribosome"/>
    <property type="evidence" value="ECO:0007669"/>
    <property type="project" value="UniProtKB-KW"/>
</dbReference>
<evidence type="ECO:0000313" key="7">
    <source>
        <dbReference type="EMBL" id="AZR73167.1"/>
    </source>
</evidence>
<dbReference type="KEGG" id="aft:BBF96_07075"/>
<evidence type="ECO:0000256" key="1">
    <source>
        <dbReference type="ARBA" id="ARBA00006640"/>
    </source>
</evidence>
<evidence type="ECO:0000256" key="3">
    <source>
        <dbReference type="ARBA" id="ARBA00023274"/>
    </source>
</evidence>
<dbReference type="InterPro" id="IPR001911">
    <property type="entry name" value="Ribosomal_bS21"/>
</dbReference>
<dbReference type="HAMAP" id="MF_00358">
    <property type="entry name" value="Ribosomal_bS21"/>
    <property type="match status" value="1"/>
</dbReference>
<dbReference type="NCBIfam" id="TIGR00030">
    <property type="entry name" value="S21p"/>
    <property type="match status" value="1"/>
</dbReference>
<protein>
    <recommendedName>
        <fullName evidence="4 5">Small ribosomal subunit protein bS21</fullName>
    </recommendedName>
</protein>
<dbReference type="RefSeq" id="WP_127016501.1">
    <property type="nucleotide sequence ID" value="NZ_CP016379.1"/>
</dbReference>
<dbReference type="PANTHER" id="PTHR21109:SF0">
    <property type="entry name" value="SMALL RIBOSOMAL SUBUNIT PROTEIN BS21M"/>
    <property type="match status" value="1"/>
</dbReference>
<dbReference type="AlphaFoldDB" id="A0A3S9SXW1"/>
<evidence type="ECO:0000256" key="2">
    <source>
        <dbReference type="ARBA" id="ARBA00022980"/>
    </source>
</evidence>
<keyword evidence="3 5" id="KW-0687">Ribonucleoprotein</keyword>
<dbReference type="InterPro" id="IPR038380">
    <property type="entry name" value="Ribosomal_bS21_sf"/>
</dbReference>
<evidence type="ECO:0000256" key="6">
    <source>
        <dbReference type="RuleBase" id="RU000667"/>
    </source>
</evidence>
<reference evidence="7 8" key="1">
    <citation type="submission" date="2016-07" db="EMBL/GenBank/DDBJ databases">
        <title>Genome and transcriptome analysis of iron-reducing fermentative bacteria Anoxybacter fermentans.</title>
        <authorList>
            <person name="Zeng X."/>
            <person name="Shao Z."/>
        </authorList>
    </citation>
    <scope>NUCLEOTIDE SEQUENCE [LARGE SCALE GENOMIC DNA]</scope>
    <source>
        <strain evidence="7 8">DY22613</strain>
    </source>
</reference>